<proteinExistence type="predicted"/>
<keyword evidence="3" id="KW-1185">Reference proteome</keyword>
<comment type="caution">
    <text evidence="2">The sequence shown here is derived from an EMBL/GenBank/DDBJ whole genome shotgun (WGS) entry which is preliminary data.</text>
</comment>
<feature type="compositionally biased region" description="Low complexity" evidence="1">
    <location>
        <begin position="73"/>
        <end position="101"/>
    </location>
</feature>
<accession>A0AAW2ZT29</accession>
<protein>
    <submittedName>
        <fullName evidence="2">Uncharacterized protein</fullName>
    </submittedName>
</protein>
<sequence>MSATLVERTGNDDGQSLLKRPRLTVIPDRSSMDRILPAAHVRSTMELRRRNSRLASATVSEGLGPNTESNAMPTSPLLSPLSPALSTFDPSSTRSSMHSTSLAQSRGDLAAGTTHITLSKEPRCQCSPTKTNVLPLIIKPASCLAMVRVSAALHPDASSALPQCERKSSTSRELCSFTDDQRTNAKTAISDTAREQKPLRVSGYSKKNICQLRIKPVRNFAVCRALEIGGCVLAEEVQRYNQRPLAPAAALYPTAIRQRSSALTVNTGDARKEERRRGHEYTKAHIMSLRWKPLKGYAMYRVT</sequence>
<name>A0AAW2ZT29_9TRYP</name>
<dbReference type="EMBL" id="JBAMZL010000037">
    <property type="protein sequence ID" value="KAL0493692.1"/>
    <property type="molecule type" value="Genomic_DNA"/>
</dbReference>
<reference evidence="2 3" key="1">
    <citation type="submission" date="2024-02" db="EMBL/GenBank/DDBJ databases">
        <title>FIRST GENOME SEQUENCES OF Leishmania (Viannia) shawi, Leishmania (Viannia) lindenbergi AND Leishmania (Viannia) utingensis.</title>
        <authorList>
            <person name="Resadore F."/>
            <person name="Custodio M.G.F."/>
            <person name="Boite M.C."/>
            <person name="Cupolillo E."/>
            <person name="Ferreira G.E.M."/>
        </authorList>
    </citation>
    <scope>NUCLEOTIDE SEQUENCE [LARGE SCALE GENOMIC DNA]</scope>
    <source>
        <strain evidence="2 3">ITUB/BR/1977/M4964</strain>
    </source>
</reference>
<evidence type="ECO:0000313" key="3">
    <source>
        <dbReference type="Proteomes" id="UP001482455"/>
    </source>
</evidence>
<evidence type="ECO:0000256" key="1">
    <source>
        <dbReference type="SAM" id="MobiDB-lite"/>
    </source>
</evidence>
<dbReference type="AlphaFoldDB" id="A0AAW2ZT29"/>
<gene>
    <name evidence="2" type="ORF">Q4I30_007996</name>
</gene>
<dbReference type="Proteomes" id="UP001482455">
    <property type="component" value="Unassembled WGS sequence"/>
</dbReference>
<feature type="region of interest" description="Disordered" evidence="1">
    <location>
        <begin position="48"/>
        <end position="108"/>
    </location>
</feature>
<evidence type="ECO:0000313" key="2">
    <source>
        <dbReference type="EMBL" id="KAL0493692.1"/>
    </source>
</evidence>
<organism evidence="2 3">
    <name type="scientific">Leishmania utingensis</name>
    <dbReference type="NCBI Taxonomy" id="653362"/>
    <lineage>
        <taxon>Eukaryota</taxon>
        <taxon>Discoba</taxon>
        <taxon>Euglenozoa</taxon>
        <taxon>Kinetoplastea</taxon>
        <taxon>Metakinetoplastina</taxon>
        <taxon>Trypanosomatida</taxon>
        <taxon>Trypanosomatidae</taxon>
        <taxon>Leishmaniinae</taxon>
        <taxon>Leishmania</taxon>
    </lineage>
</organism>